<protein>
    <recommendedName>
        <fullName evidence="8">Apyrase</fullName>
    </recommendedName>
</protein>
<reference evidence="6 7" key="1">
    <citation type="submission" date="2019-03" db="EMBL/GenBank/DDBJ databases">
        <title>Single cell metagenomics reveals metabolic interactions within the superorganism composed of flagellate Streblomastix strix and complex community of Bacteroidetes bacteria on its surface.</title>
        <authorList>
            <person name="Treitli S.C."/>
            <person name="Kolisko M."/>
            <person name="Husnik F."/>
            <person name="Keeling P."/>
            <person name="Hampl V."/>
        </authorList>
    </citation>
    <scope>NUCLEOTIDE SEQUENCE [LARGE SCALE GENOMIC DNA]</scope>
    <source>
        <strain evidence="6">ST1C</strain>
    </source>
</reference>
<dbReference type="Gene3D" id="3.30.420.150">
    <property type="entry name" value="Exopolyphosphatase. Domain 2"/>
    <property type="match status" value="1"/>
</dbReference>
<evidence type="ECO:0000256" key="5">
    <source>
        <dbReference type="SAM" id="Coils"/>
    </source>
</evidence>
<feature type="binding site" evidence="4">
    <location>
        <begin position="150"/>
        <end position="154"/>
    </location>
    <ligand>
        <name>ATP</name>
        <dbReference type="ChEBI" id="CHEBI:30616"/>
    </ligand>
</feature>
<keyword evidence="4" id="KW-0547">Nucleotide-binding</keyword>
<gene>
    <name evidence="6" type="ORF">EZS28_020143</name>
</gene>
<proteinExistence type="inferred from homology"/>
<dbReference type="Gene3D" id="3.30.420.40">
    <property type="match status" value="1"/>
</dbReference>
<dbReference type="PANTHER" id="PTHR11782:SF83">
    <property type="entry name" value="GUANOSINE-DIPHOSPHATASE"/>
    <property type="match status" value="1"/>
</dbReference>
<feature type="active site" description="Proton acceptor" evidence="3">
    <location>
        <position position="103"/>
    </location>
</feature>
<dbReference type="PANTHER" id="PTHR11782">
    <property type="entry name" value="ADENOSINE/GUANOSINE DIPHOSPHATASE"/>
    <property type="match status" value="1"/>
</dbReference>
<evidence type="ECO:0008006" key="8">
    <source>
        <dbReference type="Google" id="ProtNLM"/>
    </source>
</evidence>
<name>A0A5J4VPS0_9EUKA</name>
<dbReference type="GO" id="GO:0016020">
    <property type="term" value="C:membrane"/>
    <property type="evidence" value="ECO:0007669"/>
    <property type="project" value="TreeGrafter"/>
</dbReference>
<dbReference type="EMBL" id="SNRW01005811">
    <property type="protein sequence ID" value="KAA6384329.1"/>
    <property type="molecule type" value="Genomic_DNA"/>
</dbReference>
<dbReference type="GO" id="GO:0005524">
    <property type="term" value="F:ATP binding"/>
    <property type="evidence" value="ECO:0007669"/>
    <property type="project" value="UniProtKB-KW"/>
</dbReference>
<accession>A0A5J4VPS0</accession>
<evidence type="ECO:0000256" key="3">
    <source>
        <dbReference type="PIRSR" id="PIRSR600407-1"/>
    </source>
</evidence>
<comment type="caution">
    <text evidence="6">The sequence shown here is derived from an EMBL/GenBank/DDBJ whole genome shotgun (WGS) entry which is preliminary data.</text>
</comment>
<keyword evidence="2" id="KW-0378">Hydrolase</keyword>
<sequence length="289" mass="33216">MDQIGQAVHAFPGIGNIKLIGESVREYLSPLFIAAENYIDNDRHKIRSANFFLRATSGIRMMDFTKGQLLMQDALEYLQEQCSKRKKFRVKNEWVGTIDGREEGLFGWISANYILGSLTENVTINKQQINNYQSSPEDNVDSYGFIDFGGGSLQIAFELPYSFIHQSAMITPADIVHVEVETMQQKLESLEKSYGKEDDQIERDKQMKYVYVRSFEGWGRERMFDVLQEEMVYEIVNKIRNDDDAFDGGLARIEDNKIVAVVDHPCIPVGVDNVIFHLEGLTYHTFLRQ</sequence>
<evidence type="ECO:0000256" key="4">
    <source>
        <dbReference type="PIRSR" id="PIRSR600407-2"/>
    </source>
</evidence>
<dbReference type="Pfam" id="PF01150">
    <property type="entry name" value="GDA1_CD39"/>
    <property type="match status" value="1"/>
</dbReference>
<dbReference type="OrthoDB" id="6372431at2759"/>
<dbReference type="AlphaFoldDB" id="A0A5J4VPS0"/>
<feature type="coiled-coil region" evidence="5">
    <location>
        <begin position="173"/>
        <end position="200"/>
    </location>
</feature>
<organism evidence="6 7">
    <name type="scientific">Streblomastix strix</name>
    <dbReference type="NCBI Taxonomy" id="222440"/>
    <lineage>
        <taxon>Eukaryota</taxon>
        <taxon>Metamonada</taxon>
        <taxon>Preaxostyla</taxon>
        <taxon>Oxymonadida</taxon>
        <taxon>Streblomastigidae</taxon>
        <taxon>Streblomastix</taxon>
    </lineage>
</organism>
<dbReference type="Proteomes" id="UP000324800">
    <property type="component" value="Unassembled WGS sequence"/>
</dbReference>
<evidence type="ECO:0000313" key="6">
    <source>
        <dbReference type="EMBL" id="KAA6384329.1"/>
    </source>
</evidence>
<keyword evidence="5" id="KW-0175">Coiled coil</keyword>
<keyword evidence="4" id="KW-0067">ATP-binding</keyword>
<comment type="similarity">
    <text evidence="1">Belongs to the GDA1/CD39 NTPase family.</text>
</comment>
<dbReference type="GO" id="GO:0009134">
    <property type="term" value="P:nucleoside diphosphate catabolic process"/>
    <property type="evidence" value="ECO:0007669"/>
    <property type="project" value="TreeGrafter"/>
</dbReference>
<evidence type="ECO:0000313" key="7">
    <source>
        <dbReference type="Proteomes" id="UP000324800"/>
    </source>
</evidence>
<dbReference type="GO" id="GO:0017110">
    <property type="term" value="F:nucleoside diphosphate phosphatase activity"/>
    <property type="evidence" value="ECO:0007669"/>
    <property type="project" value="TreeGrafter"/>
</dbReference>
<evidence type="ECO:0000256" key="1">
    <source>
        <dbReference type="ARBA" id="ARBA00009283"/>
    </source>
</evidence>
<evidence type="ECO:0000256" key="2">
    <source>
        <dbReference type="ARBA" id="ARBA00022801"/>
    </source>
</evidence>
<dbReference type="InterPro" id="IPR000407">
    <property type="entry name" value="GDA1_CD39_NTPase"/>
</dbReference>